<protein>
    <recommendedName>
        <fullName evidence="4">Ig-like domain-containing protein</fullName>
    </recommendedName>
</protein>
<sequence length="254" mass="26774">MKKLCSAIIALLLTVSVQATPTKVLVRVKAKDAKFIGTGIGGALVLIKDHLTGELLAKGLTKGSSGSTDVILKTALIRGQSIVDAQTAVFEANIDIQDPTLIDISVVAPVNRLNAAVNGSTQLWLLPGKNIAGDGVIIELSGYILDILTPNSHQLIALDSIKSHSLDIKVSLTMLCGCPISKGGVWDADHIEIKAILKKEGVTTGTFPLNKLPGNNLFNGQVPIAGKGNYEVLVYAYDAATNNTGLDRINFVIQ</sequence>
<feature type="signal peptide" evidence="1">
    <location>
        <begin position="1"/>
        <end position="19"/>
    </location>
</feature>
<dbReference type="RefSeq" id="WP_089711235.1">
    <property type="nucleotide sequence ID" value="NZ_FMAR01000005.1"/>
</dbReference>
<dbReference type="Proteomes" id="UP000242818">
    <property type="component" value="Unassembled WGS sequence"/>
</dbReference>
<keyword evidence="3" id="KW-1185">Reference proteome</keyword>
<evidence type="ECO:0000313" key="2">
    <source>
        <dbReference type="EMBL" id="SCC25476.1"/>
    </source>
</evidence>
<keyword evidence="1" id="KW-0732">Signal</keyword>
<proteinExistence type="predicted"/>
<evidence type="ECO:0008006" key="4">
    <source>
        <dbReference type="Google" id="ProtNLM"/>
    </source>
</evidence>
<dbReference type="EMBL" id="FMAR01000005">
    <property type="protein sequence ID" value="SCC25476.1"/>
    <property type="molecule type" value="Genomic_DNA"/>
</dbReference>
<evidence type="ECO:0000313" key="3">
    <source>
        <dbReference type="Proteomes" id="UP000242818"/>
    </source>
</evidence>
<evidence type="ECO:0000256" key="1">
    <source>
        <dbReference type="SAM" id="SignalP"/>
    </source>
</evidence>
<dbReference type="AlphaFoldDB" id="A0A1C4D2G3"/>
<gene>
    <name evidence="2" type="ORF">GA0116948_10533</name>
</gene>
<name>A0A1C4D2G3_9BACT</name>
<accession>A0A1C4D2G3</accession>
<dbReference type="OrthoDB" id="9770889at2"/>
<reference evidence="2 3" key="1">
    <citation type="submission" date="2016-08" db="EMBL/GenBank/DDBJ databases">
        <authorList>
            <person name="Seilhamer J.J."/>
        </authorList>
    </citation>
    <scope>NUCLEOTIDE SEQUENCE [LARGE SCALE GENOMIC DNA]</scope>
    <source>
        <strain evidence="2 3">A37T2</strain>
    </source>
</reference>
<organism evidence="2 3">
    <name type="scientific">Chitinophaga costaii</name>
    <dbReference type="NCBI Taxonomy" id="1335309"/>
    <lineage>
        <taxon>Bacteria</taxon>
        <taxon>Pseudomonadati</taxon>
        <taxon>Bacteroidota</taxon>
        <taxon>Chitinophagia</taxon>
        <taxon>Chitinophagales</taxon>
        <taxon>Chitinophagaceae</taxon>
        <taxon>Chitinophaga</taxon>
    </lineage>
</organism>
<dbReference type="STRING" id="1335309.GA0116948_10533"/>
<feature type="chain" id="PRO_5008690228" description="Ig-like domain-containing protein" evidence="1">
    <location>
        <begin position="20"/>
        <end position="254"/>
    </location>
</feature>